<dbReference type="RefSeq" id="WP_028385931.1">
    <property type="nucleotide sequence ID" value="NZ_CAAAHN010000010.1"/>
</dbReference>
<accession>A0A0W0U8P7</accession>
<comment type="caution">
    <text evidence="1">The sequence shown here is derived from an EMBL/GenBank/DDBJ whole genome shotgun (WGS) entry which is preliminary data.</text>
</comment>
<evidence type="ECO:0000313" key="2">
    <source>
        <dbReference type="Proteomes" id="UP000054785"/>
    </source>
</evidence>
<protein>
    <submittedName>
        <fullName evidence="1">Uncharacterized protein</fullName>
    </submittedName>
</protein>
<dbReference type="AlphaFoldDB" id="A0A0W0U8P7"/>
<evidence type="ECO:0000313" key="1">
    <source>
        <dbReference type="EMBL" id="KTD04061.1"/>
    </source>
</evidence>
<organism evidence="1 2">
    <name type="scientific">Legionella geestiana</name>
    <dbReference type="NCBI Taxonomy" id="45065"/>
    <lineage>
        <taxon>Bacteria</taxon>
        <taxon>Pseudomonadati</taxon>
        <taxon>Pseudomonadota</taxon>
        <taxon>Gammaproteobacteria</taxon>
        <taxon>Legionellales</taxon>
        <taxon>Legionellaceae</taxon>
        <taxon>Legionella</taxon>
    </lineage>
</organism>
<reference evidence="1 2" key="1">
    <citation type="submission" date="2015-11" db="EMBL/GenBank/DDBJ databases">
        <title>Genomic analysis of 38 Legionella species identifies large and diverse effector repertoires.</title>
        <authorList>
            <person name="Burstein D."/>
            <person name="Amaro F."/>
            <person name="Zusman T."/>
            <person name="Lifshitz Z."/>
            <person name="Cohen O."/>
            <person name="Gilbert J.A."/>
            <person name="Pupko T."/>
            <person name="Shuman H.A."/>
            <person name="Segal G."/>
        </authorList>
    </citation>
    <scope>NUCLEOTIDE SEQUENCE [LARGE SCALE GENOMIC DNA]</scope>
    <source>
        <strain evidence="1 2">ATCC 49504</strain>
    </source>
</reference>
<dbReference type="Gene3D" id="3.40.50.300">
    <property type="entry name" value="P-loop containing nucleotide triphosphate hydrolases"/>
    <property type="match status" value="1"/>
</dbReference>
<name>A0A0W0U8P7_9GAMM</name>
<dbReference type="Proteomes" id="UP000054785">
    <property type="component" value="Unassembled WGS sequence"/>
</dbReference>
<proteinExistence type="predicted"/>
<dbReference type="EMBL" id="LNYC01000006">
    <property type="protein sequence ID" value="KTD04061.1"/>
    <property type="molecule type" value="Genomic_DNA"/>
</dbReference>
<gene>
    <name evidence="1" type="ORF">Lgee_0304</name>
</gene>
<dbReference type="InterPro" id="IPR027417">
    <property type="entry name" value="P-loop_NTPase"/>
</dbReference>
<keyword evidence="2" id="KW-1185">Reference proteome</keyword>
<dbReference type="STRING" id="45065.Lgee_0304"/>
<dbReference type="SUPFAM" id="SSF52540">
    <property type="entry name" value="P-loop containing nucleoside triphosphate hydrolases"/>
    <property type="match status" value="1"/>
</dbReference>
<dbReference type="PATRIC" id="fig|45065.4.peg.323"/>
<sequence>MLHCMMMGLPKSGKTALLKALEGHPPERLYRPSCEGVHRTETPGTTWYDLSGDERFQGIVARYIQHMRTLDVVFYCVNLAEQSLPEPDVIIADLQKVRNRVREPLCVLVGTAALSNGARRREALQALAKACRFNATLETDIHHKASLQGVWACLERVRMQQEEELLEDRRRMALAEFDAHRARLKNSLLKTAIGSLKDALSCSKPEQIQAVSNALCALLDGLERSEKDTPYRIEHFTRSSRHAIGSACPSVSSAIVKALVAVLIGVACAALAGVVGGLVGAACGAWTGPGAFFTALAGATTAAAIAVCACACAFGASAMGVGLWFFFKPKPAPATQEVLDALALDSPDSKSLFQDNYMVPGAFESW</sequence>